<dbReference type="Proteomes" id="UP000004221">
    <property type="component" value="Unassembled WGS sequence"/>
</dbReference>
<name>I4EJV2_9BACT</name>
<keyword evidence="1" id="KW-0812">Transmembrane</keyword>
<keyword evidence="1" id="KW-1133">Transmembrane helix</keyword>
<evidence type="ECO:0000313" key="4">
    <source>
        <dbReference type="Proteomes" id="UP000004221"/>
    </source>
</evidence>
<feature type="domain" description="DUF4179" evidence="2">
    <location>
        <begin position="72"/>
        <end position="158"/>
    </location>
</feature>
<dbReference type="RefSeq" id="WP_008479532.1">
    <property type="nucleotide sequence ID" value="NZ_CAGS01000362.1"/>
</dbReference>
<evidence type="ECO:0000259" key="2">
    <source>
        <dbReference type="Pfam" id="PF13786"/>
    </source>
</evidence>
<keyword evidence="4" id="KW-1185">Reference proteome</keyword>
<gene>
    <name evidence="3" type="ORF">NITHO_4240017</name>
</gene>
<dbReference type="OrthoDB" id="147994at2"/>
<proteinExistence type="predicted"/>
<protein>
    <recommendedName>
        <fullName evidence="2">DUF4179 domain-containing protein</fullName>
    </recommendedName>
</protein>
<dbReference type="Pfam" id="PF13786">
    <property type="entry name" value="DUF4179"/>
    <property type="match status" value="1"/>
</dbReference>
<feature type="transmembrane region" description="Helical" evidence="1">
    <location>
        <begin position="80"/>
        <end position="99"/>
    </location>
</feature>
<evidence type="ECO:0000256" key="1">
    <source>
        <dbReference type="SAM" id="Phobius"/>
    </source>
</evidence>
<keyword evidence="1" id="KW-0472">Membrane</keyword>
<comment type="caution">
    <text evidence="3">The sequence shown here is derived from an EMBL/GenBank/DDBJ whole genome shotgun (WGS) entry which is preliminary data.</text>
</comment>
<reference evidence="3 4" key="1">
    <citation type="journal article" date="2012" name="ISME J.">
        <title>Nitrification expanded: discovery, physiology and genomics of a nitrite-oxidizing bacterium from the phylum Chloroflexi.</title>
        <authorList>
            <person name="Sorokin D.Y."/>
            <person name="Lucker S."/>
            <person name="Vejmelkova D."/>
            <person name="Kostrikina N.A."/>
            <person name="Kleerebezem R."/>
            <person name="Rijpstra W.I."/>
            <person name="Damste J.S."/>
            <person name="Le Paslier D."/>
            <person name="Muyzer G."/>
            <person name="Wagner M."/>
            <person name="van Loosdrecht M.C."/>
            <person name="Daims H."/>
        </authorList>
    </citation>
    <scope>NUCLEOTIDE SEQUENCE [LARGE SCALE GENOMIC DNA]</scope>
    <source>
        <strain evidence="4">none</strain>
    </source>
</reference>
<accession>I4EJV2</accession>
<dbReference type="InterPro" id="IPR025436">
    <property type="entry name" value="DUF4179"/>
</dbReference>
<organism evidence="3 4">
    <name type="scientific">Nitrolancea hollandica Lb</name>
    <dbReference type="NCBI Taxonomy" id="1129897"/>
    <lineage>
        <taxon>Bacteria</taxon>
        <taxon>Pseudomonadati</taxon>
        <taxon>Thermomicrobiota</taxon>
        <taxon>Thermomicrobia</taxon>
        <taxon>Sphaerobacterales</taxon>
        <taxon>Sphaerobacterineae</taxon>
        <taxon>Sphaerobacteraceae</taxon>
        <taxon>Nitrolancea</taxon>
    </lineage>
</organism>
<evidence type="ECO:0000313" key="3">
    <source>
        <dbReference type="EMBL" id="CCF84964.1"/>
    </source>
</evidence>
<sequence>MKPRQQLAELYPDLLGAETDPALEHLVRDLDAVYSASEPPEWLATSSMMNSEPTGKTRESRTTAERWFSLTRRVWRPARVVAAPLLALIVLASGGYATAPHLMQMMQRTLSTNDPAASYVAEHALGQALHRSQTIDDITVTLDRVYADANRIIIFYEITVREMRGSDGRWHAGDIELTDTAGRTYRMLFLQEQSDPESMGSTVGEISFDPGALPVDTGNVTFRMTVPGVGAFRDTVRSFSNGQAIPGDQIVRVPGPWTFDFTVPVIPGRTAEINKTDTANGIAVQLDRMVITPSAARVYFHFPAYADPPTPGAGAVMRLTTNGWSSDWGWLHWLPWLPQSPRGAWLTEDDTYAFDFPMPPYDKRGPWKLTFKEFQFSTPGTGGGQQWKGPWVFRFTIP</sequence>
<dbReference type="Gene3D" id="2.60.40.1630">
    <property type="entry name" value="bacillus anthracis domain"/>
    <property type="match status" value="1"/>
</dbReference>
<dbReference type="AlphaFoldDB" id="I4EJV2"/>
<dbReference type="EMBL" id="CAGS01000362">
    <property type="protein sequence ID" value="CCF84964.1"/>
    <property type="molecule type" value="Genomic_DNA"/>
</dbReference>